<evidence type="ECO:0008006" key="7">
    <source>
        <dbReference type="Google" id="ProtNLM"/>
    </source>
</evidence>
<comment type="subcellular location">
    <subcellularLocation>
        <location evidence="1">Cell envelope</location>
    </subcellularLocation>
</comment>
<organism evidence="5 6">
    <name type="scientific">Paractinoplanes tereljensis</name>
    <dbReference type="NCBI Taxonomy" id="571912"/>
    <lineage>
        <taxon>Bacteria</taxon>
        <taxon>Bacillati</taxon>
        <taxon>Actinomycetota</taxon>
        <taxon>Actinomycetes</taxon>
        <taxon>Micromonosporales</taxon>
        <taxon>Micromonosporaceae</taxon>
        <taxon>Paractinoplanes</taxon>
    </lineage>
</organism>
<dbReference type="InterPro" id="IPR009830">
    <property type="entry name" value="LppX/LprAFG"/>
</dbReference>
<accession>A0A919NVI7</accession>
<dbReference type="PROSITE" id="PS51257">
    <property type="entry name" value="PROKAR_LIPOPROTEIN"/>
    <property type="match status" value="1"/>
</dbReference>
<dbReference type="Pfam" id="PF07161">
    <property type="entry name" value="LppX_LprAFG"/>
    <property type="match status" value="1"/>
</dbReference>
<feature type="chain" id="PRO_5037870401" description="Lipoprotein LprG" evidence="4">
    <location>
        <begin position="23"/>
        <end position="264"/>
    </location>
</feature>
<protein>
    <recommendedName>
        <fullName evidence="7">Lipoprotein LprG</fullName>
    </recommendedName>
</protein>
<dbReference type="AlphaFoldDB" id="A0A919NVI7"/>
<dbReference type="EMBL" id="BOMY01000047">
    <property type="protein sequence ID" value="GIF24704.1"/>
    <property type="molecule type" value="Genomic_DNA"/>
</dbReference>
<evidence type="ECO:0000256" key="1">
    <source>
        <dbReference type="ARBA" id="ARBA00004196"/>
    </source>
</evidence>
<sequence>MRTPRLAGLGIATIATVGFAMAGCDNGGTASTSASGAPAPSVAAGPSSGAAEAGAVSALSKATALLGTTSFTLTATSGAGFKLTGAIDPVGGKASAQLTASGPNAEINIKSLLLGDDLYAQVPGITKAGTWTHLDGSRLPAGANIGLRPNQIDPVGTANLLGAATDVKETGTGTYAGTLDLTKAAGLAGLSQVTIDSYGADASKVPFTAALDDQGRLTKLTITVPQGDPIDVTYADYGAPVNVAAPAASEVTEAPDSFYNSLGS</sequence>
<keyword evidence="3" id="KW-1003">Cell membrane</keyword>
<feature type="signal peptide" evidence="4">
    <location>
        <begin position="1"/>
        <end position="22"/>
    </location>
</feature>
<reference evidence="5" key="1">
    <citation type="submission" date="2021-01" db="EMBL/GenBank/DDBJ databases">
        <title>Whole genome shotgun sequence of Actinoplanes tereljensis NBRC 105297.</title>
        <authorList>
            <person name="Komaki H."/>
            <person name="Tamura T."/>
        </authorList>
    </citation>
    <scope>NUCLEOTIDE SEQUENCE</scope>
    <source>
        <strain evidence="5">NBRC 105297</strain>
    </source>
</reference>
<keyword evidence="4" id="KW-0732">Signal</keyword>
<dbReference type="GO" id="GO:0030313">
    <property type="term" value="C:cell envelope"/>
    <property type="evidence" value="ECO:0007669"/>
    <property type="project" value="UniProtKB-SubCell"/>
</dbReference>
<evidence type="ECO:0000256" key="3">
    <source>
        <dbReference type="ARBA" id="ARBA00022475"/>
    </source>
</evidence>
<evidence type="ECO:0000313" key="5">
    <source>
        <dbReference type="EMBL" id="GIF24704.1"/>
    </source>
</evidence>
<proteinExistence type="inferred from homology"/>
<name>A0A919NVI7_9ACTN</name>
<gene>
    <name evidence="5" type="ORF">Ate02nite_74340</name>
</gene>
<comment type="similarity">
    <text evidence="2">Belongs to the LppX/LprAFG lipoprotein family.</text>
</comment>
<comment type="caution">
    <text evidence="5">The sequence shown here is derived from an EMBL/GenBank/DDBJ whole genome shotgun (WGS) entry which is preliminary data.</text>
</comment>
<dbReference type="InterPro" id="IPR029046">
    <property type="entry name" value="LolA/LolB/LppX"/>
</dbReference>
<evidence type="ECO:0000256" key="4">
    <source>
        <dbReference type="SAM" id="SignalP"/>
    </source>
</evidence>
<evidence type="ECO:0000256" key="2">
    <source>
        <dbReference type="ARBA" id="ARBA00009194"/>
    </source>
</evidence>
<keyword evidence="3" id="KW-0472">Membrane</keyword>
<dbReference type="Proteomes" id="UP000623608">
    <property type="component" value="Unassembled WGS sequence"/>
</dbReference>
<dbReference type="RefSeq" id="WP_203812558.1">
    <property type="nucleotide sequence ID" value="NZ_BOMY01000047.1"/>
</dbReference>
<keyword evidence="6" id="KW-1185">Reference proteome</keyword>
<dbReference type="Gene3D" id="2.50.20.20">
    <property type="match status" value="1"/>
</dbReference>
<evidence type="ECO:0000313" key="6">
    <source>
        <dbReference type="Proteomes" id="UP000623608"/>
    </source>
</evidence>
<dbReference type="SUPFAM" id="SSF89392">
    <property type="entry name" value="Prokaryotic lipoproteins and lipoprotein localization factors"/>
    <property type="match status" value="1"/>
</dbReference>